<proteinExistence type="predicted"/>
<dbReference type="AlphaFoldDB" id="A0AAW5K4S8"/>
<dbReference type="Proteomes" id="UP001205919">
    <property type="component" value="Unassembled WGS sequence"/>
</dbReference>
<protein>
    <submittedName>
        <fullName evidence="1">Nucleotidyl transferase AbiEii/AbiGii toxin family protein</fullName>
    </submittedName>
</protein>
<dbReference type="RefSeq" id="WP_256181550.1">
    <property type="nucleotide sequence ID" value="NZ_DBEWVB010000252.1"/>
</dbReference>
<accession>A0AAW5K4S8</accession>
<keyword evidence="1" id="KW-0808">Transferase</keyword>
<sequence length="306" mass="34626">MFLHSDAELFGEVLAGAAGFLGIHDAIIEKDYYVTLILRILAKNVEEAVFKGGTSLSKCHHVISRFSEDIDIGFVSKLSEGRRRKLKDIIVTNCGDIGFSLANPNEIRSRRDFNRYVFRYPAVCAAAVNQTLAPHVILETFNGASAAPTVKLNVDSYVLQYLASAEEFEIIKEYELSAFEMQLQDLKRTFADKVFAICDYYMESKPDRNSRHVYDLCKLTKEIRFDDELREVIEAVRTERRAMHKCPSSAEGTDISRLLTEIVDSNFYRADYEGITKQLLHEELSYETSAAALTEIAESGIFSQRG</sequence>
<dbReference type="Pfam" id="PF08843">
    <property type="entry name" value="AbiEii"/>
    <property type="match status" value="1"/>
</dbReference>
<organism evidence="1 2">
    <name type="scientific">Cloacibacillus evryensis</name>
    <dbReference type="NCBI Taxonomy" id="508460"/>
    <lineage>
        <taxon>Bacteria</taxon>
        <taxon>Thermotogati</taxon>
        <taxon>Synergistota</taxon>
        <taxon>Synergistia</taxon>
        <taxon>Synergistales</taxon>
        <taxon>Synergistaceae</taxon>
        <taxon>Cloacibacillus</taxon>
    </lineage>
</organism>
<keyword evidence="2" id="KW-1185">Reference proteome</keyword>
<reference evidence="1 2" key="1">
    <citation type="submission" date="2022-06" db="EMBL/GenBank/DDBJ databases">
        <title>Isolation of gut microbiota from human fecal samples.</title>
        <authorList>
            <person name="Pamer E.G."/>
            <person name="Barat B."/>
            <person name="Waligurski E."/>
            <person name="Medina S."/>
            <person name="Paddock L."/>
            <person name="Mostad J."/>
        </authorList>
    </citation>
    <scope>NUCLEOTIDE SEQUENCE [LARGE SCALE GENOMIC DNA]</scope>
    <source>
        <strain evidence="1 2">DFI.9.90</strain>
    </source>
</reference>
<evidence type="ECO:0000313" key="1">
    <source>
        <dbReference type="EMBL" id="MCQ4813528.1"/>
    </source>
</evidence>
<name>A0AAW5K4S8_9BACT</name>
<dbReference type="EMBL" id="JANFYT010000006">
    <property type="protein sequence ID" value="MCQ4813528.1"/>
    <property type="molecule type" value="Genomic_DNA"/>
</dbReference>
<gene>
    <name evidence="1" type="ORF">NE630_03700</name>
</gene>
<comment type="caution">
    <text evidence="1">The sequence shown here is derived from an EMBL/GenBank/DDBJ whole genome shotgun (WGS) entry which is preliminary data.</text>
</comment>
<dbReference type="GO" id="GO:0016740">
    <property type="term" value="F:transferase activity"/>
    <property type="evidence" value="ECO:0007669"/>
    <property type="project" value="UniProtKB-KW"/>
</dbReference>
<dbReference type="InterPro" id="IPR014942">
    <property type="entry name" value="AbiEii"/>
</dbReference>
<dbReference type="Gene3D" id="3.10.450.620">
    <property type="entry name" value="JHP933, nucleotidyltransferase-like core domain"/>
    <property type="match status" value="1"/>
</dbReference>
<evidence type="ECO:0000313" key="2">
    <source>
        <dbReference type="Proteomes" id="UP001205919"/>
    </source>
</evidence>